<dbReference type="PANTHER" id="PTHR46796:SF6">
    <property type="entry name" value="ARAC SUBFAMILY"/>
    <property type="match status" value="1"/>
</dbReference>
<evidence type="ECO:0000256" key="2">
    <source>
        <dbReference type="ARBA" id="ARBA00023125"/>
    </source>
</evidence>
<keyword evidence="3" id="KW-0804">Transcription</keyword>
<feature type="domain" description="HTH araC/xylS-type" evidence="4">
    <location>
        <begin position="188"/>
        <end position="291"/>
    </location>
</feature>
<accession>A0A3E0VIL6</accession>
<dbReference type="InterPro" id="IPR035418">
    <property type="entry name" value="AraC-bd_2"/>
</dbReference>
<protein>
    <recommendedName>
        <fullName evidence="4">HTH araC/xylS-type domain-containing protein</fullName>
    </recommendedName>
</protein>
<dbReference type="AlphaFoldDB" id="A0A3E0VIL6"/>
<dbReference type="RefSeq" id="WP_116415192.1">
    <property type="nucleotide sequence ID" value="NZ_NBWZ01000001.1"/>
</dbReference>
<evidence type="ECO:0000313" key="6">
    <source>
        <dbReference type="Proteomes" id="UP000256486"/>
    </source>
</evidence>
<organism evidence="5 6">
    <name type="scientific">Subtercola boreus</name>
    <dbReference type="NCBI Taxonomy" id="120213"/>
    <lineage>
        <taxon>Bacteria</taxon>
        <taxon>Bacillati</taxon>
        <taxon>Actinomycetota</taxon>
        <taxon>Actinomycetes</taxon>
        <taxon>Micrococcales</taxon>
        <taxon>Microbacteriaceae</taxon>
        <taxon>Subtercola</taxon>
    </lineage>
</organism>
<dbReference type="GO" id="GO:0043565">
    <property type="term" value="F:sequence-specific DNA binding"/>
    <property type="evidence" value="ECO:0007669"/>
    <property type="project" value="InterPro"/>
</dbReference>
<dbReference type="GO" id="GO:0003700">
    <property type="term" value="F:DNA-binding transcription factor activity"/>
    <property type="evidence" value="ECO:0007669"/>
    <property type="project" value="InterPro"/>
</dbReference>
<proteinExistence type="predicted"/>
<reference evidence="5 6" key="1">
    <citation type="submission" date="2017-04" db="EMBL/GenBank/DDBJ databases">
        <title>Comparative genome analysis of Subtercola boreus.</title>
        <authorList>
            <person name="Cho Y.-J."/>
            <person name="Cho A."/>
            <person name="Kim O.-S."/>
            <person name="Lee J.-I."/>
        </authorList>
    </citation>
    <scope>NUCLEOTIDE SEQUENCE [LARGE SCALE GENOMIC DNA]</scope>
    <source>
        <strain evidence="5 6">K300</strain>
    </source>
</reference>
<evidence type="ECO:0000256" key="1">
    <source>
        <dbReference type="ARBA" id="ARBA00023015"/>
    </source>
</evidence>
<dbReference type="Proteomes" id="UP000256486">
    <property type="component" value="Unassembled WGS sequence"/>
</dbReference>
<dbReference type="EMBL" id="NBWZ01000001">
    <property type="protein sequence ID" value="RFA09792.1"/>
    <property type="molecule type" value="Genomic_DNA"/>
</dbReference>
<evidence type="ECO:0000256" key="3">
    <source>
        <dbReference type="ARBA" id="ARBA00023163"/>
    </source>
</evidence>
<comment type="caution">
    <text evidence="5">The sequence shown here is derived from an EMBL/GenBank/DDBJ whole genome shotgun (WGS) entry which is preliminary data.</text>
</comment>
<dbReference type="Pfam" id="PF14525">
    <property type="entry name" value="AraC_binding_2"/>
    <property type="match status" value="1"/>
</dbReference>
<evidence type="ECO:0000313" key="5">
    <source>
        <dbReference type="EMBL" id="RFA09792.1"/>
    </source>
</evidence>
<dbReference type="SMART" id="SM00342">
    <property type="entry name" value="HTH_ARAC"/>
    <property type="match status" value="1"/>
</dbReference>
<gene>
    <name evidence="5" type="ORF">B7R54_11690</name>
</gene>
<name>A0A3E0VIL6_9MICO</name>
<dbReference type="InterPro" id="IPR018060">
    <property type="entry name" value="HTH_AraC"/>
</dbReference>
<keyword evidence="6" id="KW-1185">Reference proteome</keyword>
<dbReference type="PROSITE" id="PS01124">
    <property type="entry name" value="HTH_ARAC_FAMILY_2"/>
    <property type="match status" value="1"/>
</dbReference>
<dbReference type="Gene3D" id="1.10.10.60">
    <property type="entry name" value="Homeodomain-like"/>
    <property type="match status" value="1"/>
</dbReference>
<dbReference type="InterPro" id="IPR050204">
    <property type="entry name" value="AraC_XylS_family_regulators"/>
</dbReference>
<sequence length="309" mass="32467">MRRSIRVAITSPSSARGTVWSFGGVDVVDVVQQPTAPIPLFGPRPGISPHPRFDERVAVIALVDGDVTVAHDGNLLRFASGSAAFAASNATTTVEISEPCRALAVSMPRSWLRAAGVEVHDSFGAFAYSTAQSSPLMSFLLALIEILDEQSLPCEPTATVLTGLVSRLFLADNAYSLGAHQPDLDVRALADSLIALGSSDSGYGAKTLAAQLQMSPAELERTFSVTGDRGNAGSAITERRMAMAMLGLQATGLEVSSLKEIARHAGFSGEHELHRALKTVYGTTVKAVLLAQSEEAATSRAGFSLNRTA</sequence>
<keyword evidence="1" id="KW-0805">Transcription regulation</keyword>
<keyword evidence="2" id="KW-0238">DNA-binding</keyword>
<dbReference type="PANTHER" id="PTHR46796">
    <property type="entry name" value="HTH-TYPE TRANSCRIPTIONAL ACTIVATOR RHAS-RELATED"/>
    <property type="match status" value="1"/>
</dbReference>
<evidence type="ECO:0000259" key="4">
    <source>
        <dbReference type="PROSITE" id="PS01124"/>
    </source>
</evidence>